<evidence type="ECO:0000313" key="12">
    <source>
        <dbReference type="Proteomes" id="UP000429523"/>
    </source>
</evidence>
<dbReference type="Proteomes" id="UP000437068">
    <property type="component" value="Unassembled WGS sequence"/>
</dbReference>
<name>A0A6A3RSG8_9STRA</name>
<sequence>MCSPATVTLLQTLCVCVNALNPAKANLRLGLASIAKGPNRSSTSLVEACPRCACYSCDGQKR</sequence>
<evidence type="ECO:0000313" key="5">
    <source>
        <dbReference type="EMBL" id="KAE9103127.1"/>
    </source>
</evidence>
<organism evidence="5 16">
    <name type="scientific">Phytophthora fragariae</name>
    <dbReference type="NCBI Taxonomy" id="53985"/>
    <lineage>
        <taxon>Eukaryota</taxon>
        <taxon>Sar</taxon>
        <taxon>Stramenopiles</taxon>
        <taxon>Oomycota</taxon>
        <taxon>Peronosporomycetes</taxon>
        <taxon>Peronosporales</taxon>
        <taxon>Peronosporaceae</taxon>
        <taxon>Phytophthora</taxon>
    </lineage>
</organism>
<evidence type="ECO:0000313" key="19">
    <source>
        <dbReference type="Proteomes" id="UP000476176"/>
    </source>
</evidence>
<evidence type="ECO:0000313" key="3">
    <source>
        <dbReference type="EMBL" id="KAE8953837.1"/>
    </source>
</evidence>
<dbReference type="Proteomes" id="UP000429523">
    <property type="component" value="Unassembled WGS sequence"/>
</dbReference>
<evidence type="ECO:0000313" key="16">
    <source>
        <dbReference type="Proteomes" id="UP000440732"/>
    </source>
</evidence>
<dbReference type="EMBL" id="QXFZ01000513">
    <property type="protein sequence ID" value="KAE9113557.1"/>
    <property type="molecule type" value="Genomic_DNA"/>
</dbReference>
<evidence type="ECO:0000313" key="6">
    <source>
        <dbReference type="EMBL" id="KAE9113557.1"/>
    </source>
</evidence>
<feature type="chain" id="PRO_5036380522" evidence="1">
    <location>
        <begin position="20"/>
        <end position="62"/>
    </location>
</feature>
<dbReference type="Proteomes" id="UP000488956">
    <property type="component" value="Unassembled WGS sequence"/>
</dbReference>
<accession>A0A6A3RSG8</accession>
<dbReference type="Proteomes" id="UP000433483">
    <property type="component" value="Unassembled WGS sequence"/>
</dbReference>
<evidence type="ECO:0000313" key="17">
    <source>
        <dbReference type="Proteomes" id="UP000441208"/>
    </source>
</evidence>
<evidence type="ECO:0000313" key="13">
    <source>
        <dbReference type="Proteomes" id="UP000433483"/>
    </source>
</evidence>
<dbReference type="EMBL" id="QXGC01000465">
    <property type="protein sequence ID" value="KAE9234141.1"/>
    <property type="molecule type" value="Genomic_DNA"/>
</dbReference>
<dbReference type="EMBL" id="QXFW01009577">
    <property type="protein sequence ID" value="KAE8953837.1"/>
    <property type="molecule type" value="Genomic_DNA"/>
</dbReference>
<dbReference type="Proteomes" id="UP000441208">
    <property type="component" value="Unassembled WGS sequence"/>
</dbReference>
<evidence type="ECO:0000313" key="2">
    <source>
        <dbReference type="EMBL" id="KAE8945986.1"/>
    </source>
</evidence>
<dbReference type="EMBL" id="QXFX01002138">
    <property type="protein sequence ID" value="KAE9080260.1"/>
    <property type="molecule type" value="Genomic_DNA"/>
</dbReference>
<dbReference type="EMBL" id="QXGB01002117">
    <property type="protein sequence ID" value="KAE9181380.1"/>
    <property type="molecule type" value="Genomic_DNA"/>
</dbReference>
<dbReference type="EMBL" id="QXGD01000566">
    <property type="protein sequence ID" value="KAE9233698.1"/>
    <property type="molecule type" value="Genomic_DNA"/>
</dbReference>
<dbReference type="Proteomes" id="UP000476176">
    <property type="component" value="Unassembled WGS sequence"/>
</dbReference>
<evidence type="ECO:0000313" key="18">
    <source>
        <dbReference type="Proteomes" id="UP000460718"/>
    </source>
</evidence>
<dbReference type="Proteomes" id="UP000486351">
    <property type="component" value="Unassembled WGS sequence"/>
</dbReference>
<evidence type="ECO:0000256" key="1">
    <source>
        <dbReference type="SAM" id="SignalP"/>
    </source>
</evidence>
<evidence type="ECO:0000313" key="11">
    <source>
        <dbReference type="EMBL" id="KAE9301471.1"/>
    </source>
</evidence>
<evidence type="ECO:0000313" key="9">
    <source>
        <dbReference type="EMBL" id="KAE9234141.1"/>
    </source>
</evidence>
<protein>
    <submittedName>
        <fullName evidence="5">Uncharacterized protein</fullName>
    </submittedName>
</protein>
<comment type="caution">
    <text evidence="5">The sequence shown here is derived from an EMBL/GenBank/DDBJ whole genome shotgun (WGS) entry which is preliminary data.</text>
</comment>
<dbReference type="Proteomes" id="UP000440367">
    <property type="component" value="Unassembled WGS sequence"/>
</dbReference>
<dbReference type="AlphaFoldDB" id="A0A6A3RSG8"/>
<evidence type="ECO:0000313" key="15">
    <source>
        <dbReference type="Proteomes" id="UP000440367"/>
    </source>
</evidence>
<keyword evidence="1" id="KW-0732">Signal</keyword>
<dbReference type="EMBL" id="QXGF01000136">
    <property type="protein sequence ID" value="KAE8945986.1"/>
    <property type="molecule type" value="Genomic_DNA"/>
</dbReference>
<evidence type="ECO:0000313" key="8">
    <source>
        <dbReference type="EMBL" id="KAE9233698.1"/>
    </source>
</evidence>
<feature type="signal peptide" evidence="1">
    <location>
        <begin position="1"/>
        <end position="19"/>
    </location>
</feature>
<reference evidence="12 13" key="1">
    <citation type="submission" date="2018-08" db="EMBL/GenBank/DDBJ databases">
        <title>Genomic investigation of the strawberry pathogen Phytophthora fragariae indicates pathogenicity is determined by transcriptional variation in three key races.</title>
        <authorList>
            <person name="Adams T.M."/>
            <person name="Armitage A.D."/>
            <person name="Sobczyk M.K."/>
            <person name="Bates H.J."/>
            <person name="Dunwell J.M."/>
            <person name="Nellist C.F."/>
            <person name="Harrison R.J."/>
        </authorList>
    </citation>
    <scope>NUCLEOTIDE SEQUENCE [LARGE SCALE GENOMIC DNA]</scope>
    <source>
        <strain evidence="10 14">A4</strain>
        <strain evidence="8 15">BC-1</strain>
        <strain evidence="9 19">BC-23</strain>
        <strain evidence="7 13">NOV-27</strain>
        <strain evidence="5 16">NOV-5</strain>
        <strain evidence="6 17">NOV-71</strain>
        <strain evidence="11 20">NOV-77</strain>
        <strain evidence="2 12">NOV-9</strain>
        <strain evidence="4 21">ONT-3</strain>
        <strain evidence="3 18">SCRP245</strain>
    </source>
</reference>
<dbReference type="Proteomes" id="UP000460718">
    <property type="component" value="Unassembled WGS sequence"/>
</dbReference>
<proteinExistence type="predicted"/>
<keyword evidence="13" id="KW-1185">Reference proteome</keyword>
<evidence type="ECO:0000313" key="14">
    <source>
        <dbReference type="Proteomes" id="UP000437068"/>
    </source>
</evidence>
<evidence type="ECO:0000313" key="10">
    <source>
        <dbReference type="EMBL" id="KAE9284680.1"/>
    </source>
</evidence>
<dbReference type="EMBL" id="QXGA01002143">
    <property type="protein sequence ID" value="KAE9103127.1"/>
    <property type="molecule type" value="Genomic_DNA"/>
</dbReference>
<dbReference type="Proteomes" id="UP000440732">
    <property type="component" value="Unassembled WGS sequence"/>
</dbReference>
<gene>
    <name evidence="10" type="ORF">PF001_g22262</name>
    <name evidence="8" type="ORF">PF002_g12009</name>
    <name evidence="9" type="ORF">PF004_g9465</name>
    <name evidence="7" type="ORF">PF005_g22911</name>
    <name evidence="5" type="ORF">PF006_g22262</name>
    <name evidence="6" type="ORF">PF007_g10704</name>
    <name evidence="11" type="ORF">PF008_g22748</name>
    <name evidence="2" type="ORF">PF009_g4355</name>
    <name evidence="4" type="ORF">PF010_g22442</name>
    <name evidence="3" type="ORF">PF011_g32295</name>
</gene>
<evidence type="ECO:0000313" key="21">
    <source>
        <dbReference type="Proteomes" id="UP000488956"/>
    </source>
</evidence>
<evidence type="ECO:0000313" key="20">
    <source>
        <dbReference type="Proteomes" id="UP000486351"/>
    </source>
</evidence>
<evidence type="ECO:0000313" key="4">
    <source>
        <dbReference type="EMBL" id="KAE9080260.1"/>
    </source>
</evidence>
<evidence type="ECO:0000313" key="7">
    <source>
        <dbReference type="EMBL" id="KAE9181380.1"/>
    </source>
</evidence>
<dbReference type="EMBL" id="QXGE01002126">
    <property type="protein sequence ID" value="KAE9284680.1"/>
    <property type="molecule type" value="Genomic_DNA"/>
</dbReference>
<dbReference type="EMBL" id="QXFY01002190">
    <property type="protein sequence ID" value="KAE9301471.1"/>
    <property type="molecule type" value="Genomic_DNA"/>
</dbReference>